<dbReference type="GO" id="GO:0003755">
    <property type="term" value="F:peptidyl-prolyl cis-trans isomerase activity"/>
    <property type="evidence" value="ECO:0007669"/>
    <property type="project" value="UniProtKB-KW"/>
</dbReference>
<keyword evidence="9" id="KW-1185">Reference proteome</keyword>
<evidence type="ECO:0000256" key="2">
    <source>
        <dbReference type="ARBA" id="ARBA00013194"/>
    </source>
</evidence>
<keyword evidence="5 6" id="KW-0413">Isomerase</keyword>
<dbReference type="InterPro" id="IPR046357">
    <property type="entry name" value="PPIase_dom_sf"/>
</dbReference>
<dbReference type="InterPro" id="IPR000297">
    <property type="entry name" value="PPIase_PpiC"/>
</dbReference>
<dbReference type="Proteomes" id="UP000268857">
    <property type="component" value="Unassembled WGS sequence"/>
</dbReference>
<dbReference type="PANTHER" id="PTHR47245:SF1">
    <property type="entry name" value="FOLDASE PROTEIN PRSA"/>
    <property type="match status" value="1"/>
</dbReference>
<dbReference type="OrthoDB" id="507969at2"/>
<evidence type="ECO:0000313" key="9">
    <source>
        <dbReference type="Proteomes" id="UP000268857"/>
    </source>
</evidence>
<evidence type="ECO:0000256" key="5">
    <source>
        <dbReference type="ARBA" id="ARBA00023235"/>
    </source>
</evidence>
<dbReference type="EC" id="5.2.1.8" evidence="2"/>
<evidence type="ECO:0000256" key="1">
    <source>
        <dbReference type="ARBA" id="ARBA00000971"/>
    </source>
</evidence>
<dbReference type="Gene3D" id="3.10.50.40">
    <property type="match status" value="1"/>
</dbReference>
<sequence>MSPVLQVGDRILTATEVLPLLAEYQLLPQLVKEIVINQAIAEIECTQQEMKLACQQLAQQYKLTSDATFQLWLQQNNMSAKQFEALAVRQLKLEKFKQINWGKDLDAYFVQRKPLLDRVVYSLISTSDIGIAQELYFRILEGEQTFTQMAREYAQGPEKETDGLVGPVELQALHPILAKLLLASQPQQLLPPTQVGDWIVIVRLEKLVPAKLESSMHQRLLNERFHQWLQMQISAQNWQIHQSEMVAVAHR</sequence>
<dbReference type="AlphaFoldDB" id="A0A3S0XRE8"/>
<accession>A0A3S0XRE8</accession>
<dbReference type="Pfam" id="PF00639">
    <property type="entry name" value="Rotamase"/>
    <property type="match status" value="1"/>
</dbReference>
<dbReference type="PANTHER" id="PTHR47245">
    <property type="entry name" value="PEPTIDYLPROLYL ISOMERASE"/>
    <property type="match status" value="1"/>
</dbReference>
<dbReference type="SUPFAM" id="SSF54534">
    <property type="entry name" value="FKBP-like"/>
    <property type="match status" value="1"/>
</dbReference>
<keyword evidence="4 6" id="KW-0697">Rotamase</keyword>
<dbReference type="EMBL" id="RSCJ01000025">
    <property type="protein sequence ID" value="RUR75301.1"/>
    <property type="molecule type" value="Genomic_DNA"/>
</dbReference>
<evidence type="ECO:0000256" key="3">
    <source>
        <dbReference type="ARBA" id="ARBA00022729"/>
    </source>
</evidence>
<name>A0A3S0XRE8_CHLFR</name>
<protein>
    <recommendedName>
        <fullName evidence="2">peptidylprolyl isomerase</fullName>
        <ecNumber evidence="2">5.2.1.8</ecNumber>
    </recommendedName>
</protein>
<reference evidence="8 9" key="1">
    <citation type="journal article" date="2019" name="Genome Biol. Evol.">
        <title>Day and night: Metabolic profiles and evolutionary relationships of six axenic non-marine cyanobacteria.</title>
        <authorList>
            <person name="Will S.E."/>
            <person name="Henke P."/>
            <person name="Boedeker C."/>
            <person name="Huang S."/>
            <person name="Brinkmann H."/>
            <person name="Rohde M."/>
            <person name="Jarek M."/>
            <person name="Friedl T."/>
            <person name="Seufert S."/>
            <person name="Schumacher M."/>
            <person name="Overmann J."/>
            <person name="Neumann-Schaal M."/>
            <person name="Petersen J."/>
        </authorList>
    </citation>
    <scope>NUCLEOTIDE SEQUENCE [LARGE SCALE GENOMIC DNA]</scope>
    <source>
        <strain evidence="8 9">PCC 6912</strain>
    </source>
</reference>
<evidence type="ECO:0000256" key="6">
    <source>
        <dbReference type="PROSITE-ProRule" id="PRU00278"/>
    </source>
</evidence>
<dbReference type="InterPro" id="IPR050245">
    <property type="entry name" value="PrsA_foldase"/>
</dbReference>
<evidence type="ECO:0000256" key="4">
    <source>
        <dbReference type="ARBA" id="ARBA00023110"/>
    </source>
</evidence>
<evidence type="ECO:0000259" key="7">
    <source>
        <dbReference type="PROSITE" id="PS50198"/>
    </source>
</evidence>
<dbReference type="STRING" id="211165.GCA_000317285_06482"/>
<feature type="domain" description="PpiC" evidence="7">
    <location>
        <begin position="114"/>
        <end position="206"/>
    </location>
</feature>
<gene>
    <name evidence="8" type="ORF">PCC6912_48380</name>
</gene>
<dbReference type="PROSITE" id="PS50198">
    <property type="entry name" value="PPIC_PPIASE_2"/>
    <property type="match status" value="1"/>
</dbReference>
<comment type="catalytic activity">
    <reaction evidence="1">
        <text>[protein]-peptidylproline (omega=180) = [protein]-peptidylproline (omega=0)</text>
        <dbReference type="Rhea" id="RHEA:16237"/>
        <dbReference type="Rhea" id="RHEA-COMP:10747"/>
        <dbReference type="Rhea" id="RHEA-COMP:10748"/>
        <dbReference type="ChEBI" id="CHEBI:83833"/>
        <dbReference type="ChEBI" id="CHEBI:83834"/>
        <dbReference type="EC" id="5.2.1.8"/>
    </reaction>
</comment>
<keyword evidence="3" id="KW-0732">Signal</keyword>
<dbReference type="RefSeq" id="WP_016876715.1">
    <property type="nucleotide sequence ID" value="NZ_AJLN01000149.1"/>
</dbReference>
<organism evidence="8 9">
    <name type="scientific">Chlorogloeopsis fritschii PCC 6912</name>
    <dbReference type="NCBI Taxonomy" id="211165"/>
    <lineage>
        <taxon>Bacteria</taxon>
        <taxon>Bacillati</taxon>
        <taxon>Cyanobacteriota</taxon>
        <taxon>Cyanophyceae</taxon>
        <taxon>Nostocales</taxon>
        <taxon>Chlorogloeopsidaceae</taxon>
        <taxon>Chlorogloeopsis</taxon>
    </lineage>
</organism>
<evidence type="ECO:0000313" key="8">
    <source>
        <dbReference type="EMBL" id="RUR75301.1"/>
    </source>
</evidence>
<comment type="caution">
    <text evidence="8">The sequence shown here is derived from an EMBL/GenBank/DDBJ whole genome shotgun (WGS) entry which is preliminary data.</text>
</comment>
<proteinExistence type="predicted"/>